<organism evidence="2 3">
    <name type="scientific">Myceligenerans crystallogenes</name>
    <dbReference type="NCBI Taxonomy" id="316335"/>
    <lineage>
        <taxon>Bacteria</taxon>
        <taxon>Bacillati</taxon>
        <taxon>Actinomycetota</taxon>
        <taxon>Actinomycetes</taxon>
        <taxon>Micrococcales</taxon>
        <taxon>Promicromonosporaceae</taxon>
        <taxon>Myceligenerans</taxon>
    </lineage>
</organism>
<dbReference type="RefSeq" id="WP_344098920.1">
    <property type="nucleotide sequence ID" value="NZ_BAAANL010000001.1"/>
</dbReference>
<evidence type="ECO:0000313" key="3">
    <source>
        <dbReference type="Proteomes" id="UP001501094"/>
    </source>
</evidence>
<comment type="caution">
    <text evidence="2">The sequence shown here is derived from an EMBL/GenBank/DDBJ whole genome shotgun (WGS) entry which is preliminary data.</text>
</comment>
<gene>
    <name evidence="2" type="ORF">GCM10009751_03220</name>
</gene>
<feature type="compositionally biased region" description="Basic and acidic residues" evidence="1">
    <location>
        <begin position="1"/>
        <end position="11"/>
    </location>
</feature>
<keyword evidence="3" id="KW-1185">Reference proteome</keyword>
<proteinExistence type="predicted"/>
<evidence type="ECO:0000313" key="2">
    <source>
        <dbReference type="EMBL" id="GAA1850269.1"/>
    </source>
</evidence>
<sequence>MVREKRAERSASTRRPATMGDDGVLAREVADSGEDAAVTTNRRLSRHVPGRAAGRAFGGAVAAGRAAYARRVVPLPVLTTPLAGALAMALVTTLSACSVPAPSGRAPGADGAANPAGTTPPAASRVHATVGPDFADPADRPAPESTITPAPGSWSGVRPPAGYRVVLLTGEDGPTVRAVRDAVAAWARAEDVDVERMRVTDPADELDVVVGALESAPDVVVAAGDDLTDALALATASYLDQQVLVVGSQLPEPTGNVTAVVWPGAASGRGDVPGGAAGGSAFTPERTDAAVRAGTTAVLTGWTGLVVELPG</sequence>
<dbReference type="InterPro" id="IPR023214">
    <property type="entry name" value="HAD_sf"/>
</dbReference>
<dbReference type="Proteomes" id="UP001501094">
    <property type="component" value="Unassembled WGS sequence"/>
</dbReference>
<feature type="region of interest" description="Disordered" evidence="1">
    <location>
        <begin position="1"/>
        <end position="25"/>
    </location>
</feature>
<protein>
    <recommendedName>
        <fullName evidence="4">BMP family ABC transporter substrate-binding protein</fullName>
    </recommendedName>
</protein>
<evidence type="ECO:0000256" key="1">
    <source>
        <dbReference type="SAM" id="MobiDB-lite"/>
    </source>
</evidence>
<dbReference type="EMBL" id="BAAANL010000001">
    <property type="protein sequence ID" value="GAA1850269.1"/>
    <property type="molecule type" value="Genomic_DNA"/>
</dbReference>
<reference evidence="2 3" key="1">
    <citation type="journal article" date="2019" name="Int. J. Syst. Evol. Microbiol.">
        <title>The Global Catalogue of Microorganisms (GCM) 10K type strain sequencing project: providing services to taxonomists for standard genome sequencing and annotation.</title>
        <authorList>
            <consortium name="The Broad Institute Genomics Platform"/>
            <consortium name="The Broad Institute Genome Sequencing Center for Infectious Disease"/>
            <person name="Wu L."/>
            <person name="Ma J."/>
        </authorList>
    </citation>
    <scope>NUCLEOTIDE SEQUENCE [LARGE SCALE GENOMIC DNA]</scope>
    <source>
        <strain evidence="2 3">JCM 14326</strain>
    </source>
</reference>
<accession>A0ABN2N3B6</accession>
<feature type="region of interest" description="Disordered" evidence="1">
    <location>
        <begin position="102"/>
        <end position="155"/>
    </location>
</feature>
<dbReference type="Gene3D" id="3.40.50.1000">
    <property type="entry name" value="HAD superfamily/HAD-like"/>
    <property type="match status" value="1"/>
</dbReference>
<name>A0ABN2N3B6_9MICO</name>
<evidence type="ECO:0008006" key="4">
    <source>
        <dbReference type="Google" id="ProtNLM"/>
    </source>
</evidence>
<feature type="compositionally biased region" description="Low complexity" evidence="1">
    <location>
        <begin position="104"/>
        <end position="123"/>
    </location>
</feature>